<comment type="caution">
    <text evidence="1">The sequence shown here is derived from an EMBL/GenBank/DDBJ whole genome shotgun (WGS) entry which is preliminary data.</text>
</comment>
<dbReference type="EMBL" id="SETE01000006">
    <property type="protein sequence ID" value="RYM32434.1"/>
    <property type="molecule type" value="Genomic_DNA"/>
</dbReference>
<protein>
    <recommendedName>
        <fullName evidence="3">Cell division protein FtsQ</fullName>
    </recommendedName>
</protein>
<evidence type="ECO:0000313" key="1">
    <source>
        <dbReference type="EMBL" id="RYM32434.1"/>
    </source>
</evidence>
<keyword evidence="2" id="KW-1185">Reference proteome</keyword>
<evidence type="ECO:0000313" key="2">
    <source>
        <dbReference type="Proteomes" id="UP000293952"/>
    </source>
</evidence>
<reference evidence="1 2" key="1">
    <citation type="submission" date="2019-02" db="EMBL/GenBank/DDBJ databases">
        <title>Genome sequence of the sea-ice species Brumimicrobium glaciale.</title>
        <authorList>
            <person name="Bowman J.P."/>
        </authorList>
    </citation>
    <scope>NUCLEOTIDE SEQUENCE [LARGE SCALE GENOMIC DNA]</scope>
    <source>
        <strain evidence="1 2">IC156</strain>
    </source>
</reference>
<proteinExistence type="predicted"/>
<sequence>MIKFLKIALLIFIFGGTVFLLIAANEKIAEQRLQSPIIELNVQDGITLLTEEELLNELRVLHLFRDSLQKSELKIEAIESYLEEMNEVLTADVYMQLDNKWHIDVKTRRPIARVIASGVDDFYIDNDYELMRLSPYAKPKILAFTGLEQLISSKLGYDEIINNDSLKTICKMDQIYRISNYVCKDAFYNAQIVQVHYTKKDGFIMIPRVGEHKIIFGAADSDEMVADKFKKLTTFYEEVIPYEGWSKYESINLKFKDQIVAKKKE</sequence>
<dbReference type="OrthoDB" id="1466667at2"/>
<name>A0A4Q4KJI9_9FLAO</name>
<dbReference type="Proteomes" id="UP000293952">
    <property type="component" value="Unassembled WGS sequence"/>
</dbReference>
<dbReference type="AlphaFoldDB" id="A0A4Q4KJI9"/>
<dbReference type="RefSeq" id="WP_130094542.1">
    <property type="nucleotide sequence ID" value="NZ_SETE01000006.1"/>
</dbReference>
<gene>
    <name evidence="1" type="ORF">ERX46_14245</name>
</gene>
<evidence type="ECO:0008006" key="3">
    <source>
        <dbReference type="Google" id="ProtNLM"/>
    </source>
</evidence>
<accession>A0A4Q4KJI9</accession>
<organism evidence="1 2">
    <name type="scientific">Brumimicrobium glaciale</name>
    <dbReference type="NCBI Taxonomy" id="200475"/>
    <lineage>
        <taxon>Bacteria</taxon>
        <taxon>Pseudomonadati</taxon>
        <taxon>Bacteroidota</taxon>
        <taxon>Flavobacteriia</taxon>
        <taxon>Flavobacteriales</taxon>
        <taxon>Crocinitomicaceae</taxon>
        <taxon>Brumimicrobium</taxon>
    </lineage>
</organism>